<dbReference type="EMBL" id="MN740669">
    <property type="protein sequence ID" value="QHU06946.1"/>
    <property type="molecule type" value="Genomic_DNA"/>
</dbReference>
<sequence length="76" mass="9098">MMELFQDLGSRPLVMIRFNPDQYGDTKGYFKYTKSGSLSINKKEWKQRIKVLVEKIKYRTKNVPETEISIDLLFYE</sequence>
<organism evidence="1">
    <name type="scientific">viral metagenome</name>
    <dbReference type="NCBI Taxonomy" id="1070528"/>
    <lineage>
        <taxon>unclassified sequences</taxon>
        <taxon>metagenomes</taxon>
        <taxon>organismal metagenomes</taxon>
    </lineage>
</organism>
<name>A0A6C0JQ62_9ZZZZ</name>
<proteinExistence type="predicted"/>
<reference evidence="1" key="1">
    <citation type="journal article" date="2020" name="Nature">
        <title>Giant virus diversity and host interactions through global metagenomics.</title>
        <authorList>
            <person name="Schulz F."/>
            <person name="Roux S."/>
            <person name="Paez-Espino D."/>
            <person name="Jungbluth S."/>
            <person name="Walsh D.A."/>
            <person name="Denef V.J."/>
            <person name="McMahon K.D."/>
            <person name="Konstantinidis K.T."/>
            <person name="Eloe-Fadrosh E.A."/>
            <person name="Kyrpides N.C."/>
            <person name="Woyke T."/>
        </authorList>
    </citation>
    <scope>NUCLEOTIDE SEQUENCE</scope>
    <source>
        <strain evidence="1">GVMAG-S-1038524-41</strain>
    </source>
</reference>
<protein>
    <submittedName>
        <fullName evidence="1">Uncharacterized protein</fullName>
    </submittedName>
</protein>
<dbReference type="AlphaFoldDB" id="A0A6C0JQ62"/>
<evidence type="ECO:0000313" key="1">
    <source>
        <dbReference type="EMBL" id="QHU06946.1"/>
    </source>
</evidence>
<accession>A0A6C0JQ62</accession>